<evidence type="ECO:0000259" key="7">
    <source>
        <dbReference type="PROSITE" id="PS50113"/>
    </source>
</evidence>
<evidence type="ECO:0000256" key="4">
    <source>
        <dbReference type="SAM" id="Coils"/>
    </source>
</evidence>
<dbReference type="Gene3D" id="3.30.450.20">
    <property type="entry name" value="PAS domain"/>
    <property type="match status" value="4"/>
</dbReference>
<dbReference type="InterPro" id="IPR013767">
    <property type="entry name" value="PAS_fold"/>
</dbReference>
<name>A0A953J6I8_9BACT</name>
<dbReference type="PROSITE" id="PS50113">
    <property type="entry name" value="PAC"/>
    <property type="match status" value="3"/>
</dbReference>
<dbReference type="CDD" id="cd16917">
    <property type="entry name" value="HATPase_UhpB-NarQ-NarX-like"/>
    <property type="match status" value="1"/>
</dbReference>
<protein>
    <submittedName>
        <fullName evidence="8">PAS domain S-box protein</fullName>
    </submittedName>
</protein>
<dbReference type="CDD" id="cd00130">
    <property type="entry name" value="PAS"/>
    <property type="match status" value="4"/>
</dbReference>
<dbReference type="PROSITE" id="PS50109">
    <property type="entry name" value="HIS_KIN"/>
    <property type="match status" value="1"/>
</dbReference>
<dbReference type="InterPro" id="IPR005467">
    <property type="entry name" value="His_kinase_dom"/>
</dbReference>
<dbReference type="InterPro" id="IPR003594">
    <property type="entry name" value="HATPase_dom"/>
</dbReference>
<dbReference type="GO" id="GO:0046983">
    <property type="term" value="F:protein dimerization activity"/>
    <property type="evidence" value="ECO:0007669"/>
    <property type="project" value="InterPro"/>
</dbReference>
<dbReference type="InterPro" id="IPR000700">
    <property type="entry name" value="PAS-assoc_C"/>
</dbReference>
<dbReference type="InterPro" id="IPR050482">
    <property type="entry name" value="Sensor_HK_TwoCompSys"/>
</dbReference>
<feature type="domain" description="Histidine kinase" evidence="5">
    <location>
        <begin position="714"/>
        <end position="802"/>
    </location>
</feature>
<evidence type="ECO:0000259" key="6">
    <source>
        <dbReference type="PROSITE" id="PS50112"/>
    </source>
</evidence>
<keyword evidence="4" id="KW-0175">Coiled coil</keyword>
<evidence type="ECO:0000313" key="8">
    <source>
        <dbReference type="EMBL" id="MBZ0156578.1"/>
    </source>
</evidence>
<dbReference type="AlphaFoldDB" id="A0A953J6I8"/>
<reference evidence="8" key="1">
    <citation type="journal article" date="2021" name="bioRxiv">
        <title>Unraveling nitrogen, sulfur and carbon metabolic pathways and microbial community transcriptional responses to substrate deprivation and toxicity stresses in a bioreactor mimicking anoxic brackish coastal sediment conditions.</title>
        <authorList>
            <person name="Martins P.D."/>
            <person name="Echeveste M.J."/>
            <person name="Arshad A."/>
            <person name="Kurth J."/>
            <person name="Ouboter H."/>
            <person name="Jetten M.S.M."/>
            <person name="Welte C.U."/>
        </authorList>
    </citation>
    <scope>NUCLEOTIDE SEQUENCE</scope>
    <source>
        <strain evidence="8">MAG_39</strain>
    </source>
</reference>
<reference evidence="8" key="2">
    <citation type="submission" date="2021-08" db="EMBL/GenBank/DDBJ databases">
        <authorList>
            <person name="Dalcin Martins P."/>
        </authorList>
    </citation>
    <scope>NUCLEOTIDE SEQUENCE</scope>
    <source>
        <strain evidence="8">MAG_39</strain>
    </source>
</reference>
<dbReference type="SMART" id="SM00086">
    <property type="entry name" value="PAC"/>
    <property type="match status" value="3"/>
</dbReference>
<feature type="domain" description="PAS" evidence="6">
    <location>
        <begin position="337"/>
        <end position="406"/>
    </location>
</feature>
<dbReference type="InterPro" id="IPR036890">
    <property type="entry name" value="HATPase_C_sf"/>
</dbReference>
<feature type="domain" description="PAS" evidence="6">
    <location>
        <begin position="168"/>
        <end position="240"/>
    </location>
</feature>
<feature type="coiled-coil region" evidence="4">
    <location>
        <begin position="1"/>
        <end position="38"/>
    </location>
</feature>
<dbReference type="Pfam" id="PF07730">
    <property type="entry name" value="HisKA_3"/>
    <property type="match status" value="1"/>
</dbReference>
<evidence type="ECO:0000259" key="5">
    <source>
        <dbReference type="PROSITE" id="PS50109"/>
    </source>
</evidence>
<feature type="domain" description="PAC" evidence="7">
    <location>
        <begin position="245"/>
        <end position="297"/>
    </location>
</feature>
<feature type="coiled-coil region" evidence="4">
    <location>
        <begin position="299"/>
        <end position="328"/>
    </location>
</feature>
<evidence type="ECO:0000256" key="3">
    <source>
        <dbReference type="ARBA" id="ARBA00023012"/>
    </source>
</evidence>
<dbReference type="EMBL" id="JAIOIV010000080">
    <property type="protein sequence ID" value="MBZ0156578.1"/>
    <property type="molecule type" value="Genomic_DNA"/>
</dbReference>
<dbReference type="Pfam" id="PF02518">
    <property type="entry name" value="HATPase_c"/>
    <property type="match status" value="1"/>
</dbReference>
<dbReference type="InterPro" id="IPR001610">
    <property type="entry name" value="PAC"/>
</dbReference>
<dbReference type="SUPFAM" id="SSF55785">
    <property type="entry name" value="PYP-like sensor domain (PAS domain)"/>
    <property type="match status" value="4"/>
</dbReference>
<dbReference type="Gene3D" id="3.30.565.10">
    <property type="entry name" value="Histidine kinase-like ATPase, C-terminal domain"/>
    <property type="match status" value="1"/>
</dbReference>
<keyword evidence="2" id="KW-0418">Kinase</keyword>
<sequence length="805" mass="93596">MREKEKTKKELQQEAEQLRRRVAELEAEQREFKKLKREFIDTKSFYEGILNGITCGVWVSDRHDRIKYANRGMEMIAGTTKQKLVGYRALTSSSEAMMEQFQSYYEEAKETLQPVYYSEVPVLTPAGRQTYQSGWLIPRVREKKYDGMICILEDITNQREIRKALSESEAKYHDLVENVNSIIMQMDLKGTITFFNRFAQEFFGFREDEIIGRNVMGTIIPRTERHIRSIKRLLEGISRNSKRYTNREQENIRKSGERSWIAWTHKALLDSEGRISEILCVGTDITERKHHEELLKRCRSSLEREVRIRTAQLTKANEELQHEILERKWAEKVLKSSEEKYRLVVENANEGIAVTQDNFFKYLNPKAVRIFGHPEEVLTSRLFFEFFHPDDRDIVVEKHLRRLKGDMLPHLYSARIIDKDGNMKWLEINSVLITWMGRPATLAFFSNITERRKTEEMLKLLESAIQQTTDSIIITTARPEQFTSKVVFVNKAFTTMTGYTPEDVVGRLSIILQGPKTDSTEWFKLESSQARGKAFYVEAVNYRKDGTRFYHEWQISPIRDERGKVTHFISTQRDITKRKKGEEELNAYQEKLRALASELTLTEERERRRIATNLHDHIGQTLAITKIKLGELRNALSSTSLAWMVDSIRVLIEKTIQYTKTLTFELSPPILHELGFKAAMEWLCERMQKEHGISFAFREDGRTRSLDNDISILLFQAVRELLINVVKHAKAKSVQVSLLRDESSVRIIVEDDGVGFDASKMEKASFGFFSIRERVKHLGGTFIIDSKPGQGTKVTLTSPVTLTQN</sequence>
<feature type="coiled-coil region" evidence="4">
    <location>
        <begin position="578"/>
        <end position="605"/>
    </location>
</feature>
<keyword evidence="3" id="KW-0902">Two-component regulatory system</keyword>
<proteinExistence type="predicted"/>
<dbReference type="InterPro" id="IPR035965">
    <property type="entry name" value="PAS-like_dom_sf"/>
</dbReference>
<dbReference type="GO" id="GO:0000155">
    <property type="term" value="F:phosphorelay sensor kinase activity"/>
    <property type="evidence" value="ECO:0007669"/>
    <property type="project" value="InterPro"/>
</dbReference>
<evidence type="ECO:0000313" key="9">
    <source>
        <dbReference type="Proteomes" id="UP000705867"/>
    </source>
</evidence>
<dbReference type="SMART" id="SM00387">
    <property type="entry name" value="HATPase_c"/>
    <property type="match status" value="1"/>
</dbReference>
<dbReference type="Proteomes" id="UP000705867">
    <property type="component" value="Unassembled WGS sequence"/>
</dbReference>
<dbReference type="Pfam" id="PF13426">
    <property type="entry name" value="PAS_9"/>
    <property type="match status" value="2"/>
</dbReference>
<dbReference type="SUPFAM" id="SSF55874">
    <property type="entry name" value="ATPase domain of HSP90 chaperone/DNA topoisomerase II/histidine kinase"/>
    <property type="match status" value="1"/>
</dbReference>
<evidence type="ECO:0000256" key="2">
    <source>
        <dbReference type="ARBA" id="ARBA00022777"/>
    </source>
</evidence>
<accession>A0A953J6I8</accession>
<keyword evidence="1" id="KW-0808">Transferase</keyword>
<dbReference type="Pfam" id="PF00989">
    <property type="entry name" value="PAS"/>
    <property type="match status" value="2"/>
</dbReference>
<feature type="domain" description="PAC" evidence="7">
    <location>
        <begin position="535"/>
        <end position="587"/>
    </location>
</feature>
<organism evidence="8 9">
    <name type="scientific">Candidatus Nitrobium versatile</name>
    <dbReference type="NCBI Taxonomy" id="2884831"/>
    <lineage>
        <taxon>Bacteria</taxon>
        <taxon>Pseudomonadati</taxon>
        <taxon>Nitrospirota</taxon>
        <taxon>Nitrospiria</taxon>
        <taxon>Nitrospirales</taxon>
        <taxon>Nitrospiraceae</taxon>
        <taxon>Candidatus Nitrobium</taxon>
    </lineage>
</organism>
<dbReference type="PANTHER" id="PTHR24421:SF58">
    <property type="entry name" value="SIGNAL TRANSDUCTION HISTIDINE-PROTEIN KINASE_PHOSPHATASE UHPB"/>
    <property type="match status" value="1"/>
</dbReference>
<dbReference type="Gene3D" id="1.20.5.1930">
    <property type="match status" value="1"/>
</dbReference>
<dbReference type="PROSITE" id="PS50112">
    <property type="entry name" value="PAS"/>
    <property type="match status" value="4"/>
</dbReference>
<gene>
    <name evidence="8" type="ORF">K8I29_10290</name>
</gene>
<dbReference type="GO" id="GO:0006355">
    <property type="term" value="P:regulation of DNA-templated transcription"/>
    <property type="evidence" value="ECO:0007669"/>
    <property type="project" value="InterPro"/>
</dbReference>
<dbReference type="SMART" id="SM00091">
    <property type="entry name" value="PAS"/>
    <property type="match status" value="4"/>
</dbReference>
<evidence type="ECO:0000256" key="1">
    <source>
        <dbReference type="ARBA" id="ARBA00022679"/>
    </source>
</evidence>
<comment type="caution">
    <text evidence="8">The sequence shown here is derived from an EMBL/GenBank/DDBJ whole genome shotgun (WGS) entry which is preliminary data.</text>
</comment>
<dbReference type="NCBIfam" id="TIGR00229">
    <property type="entry name" value="sensory_box"/>
    <property type="match status" value="4"/>
</dbReference>
<dbReference type="PANTHER" id="PTHR24421">
    <property type="entry name" value="NITRATE/NITRITE SENSOR PROTEIN NARX-RELATED"/>
    <property type="match status" value="1"/>
</dbReference>
<feature type="domain" description="PAC" evidence="7">
    <location>
        <begin position="410"/>
        <end position="460"/>
    </location>
</feature>
<feature type="domain" description="PAS" evidence="6">
    <location>
        <begin position="42"/>
        <end position="86"/>
    </location>
</feature>
<dbReference type="InterPro" id="IPR000014">
    <property type="entry name" value="PAS"/>
</dbReference>
<dbReference type="InterPro" id="IPR011712">
    <property type="entry name" value="Sig_transdc_His_kin_sub3_dim/P"/>
</dbReference>
<dbReference type="GO" id="GO:0016020">
    <property type="term" value="C:membrane"/>
    <property type="evidence" value="ECO:0007669"/>
    <property type="project" value="InterPro"/>
</dbReference>
<feature type="domain" description="PAS" evidence="6">
    <location>
        <begin position="457"/>
        <end position="507"/>
    </location>
</feature>